<evidence type="ECO:0000256" key="2">
    <source>
        <dbReference type="ARBA" id="ARBA00022840"/>
    </source>
</evidence>
<gene>
    <name evidence="4" type="ORF">GAK35_00599</name>
</gene>
<organism evidence="4 5">
    <name type="scientific">Herbaspirillum frisingense</name>
    <dbReference type="NCBI Taxonomy" id="92645"/>
    <lineage>
        <taxon>Bacteria</taxon>
        <taxon>Pseudomonadati</taxon>
        <taxon>Pseudomonadota</taxon>
        <taxon>Betaproteobacteria</taxon>
        <taxon>Burkholderiales</taxon>
        <taxon>Oxalobacteraceae</taxon>
        <taxon>Herbaspirillum</taxon>
    </lineage>
</organism>
<feature type="domain" description="CobQ/CobB/MinD/ParA nucleotide binding" evidence="3">
    <location>
        <begin position="31"/>
        <end position="236"/>
    </location>
</feature>
<keyword evidence="2" id="KW-0067">ATP-binding</keyword>
<protein>
    <recommendedName>
        <fullName evidence="3">CobQ/CobB/MinD/ParA nucleotide binding domain-containing protein</fullName>
    </recommendedName>
</protein>
<evidence type="ECO:0000313" key="4">
    <source>
        <dbReference type="EMBL" id="KAF1047594.1"/>
    </source>
</evidence>
<name>A0A7V8JVZ7_9BURK</name>
<dbReference type="GO" id="GO:0051782">
    <property type="term" value="P:negative regulation of cell division"/>
    <property type="evidence" value="ECO:0007669"/>
    <property type="project" value="TreeGrafter"/>
</dbReference>
<dbReference type="InterPro" id="IPR002586">
    <property type="entry name" value="CobQ/CobB/MinD/ParA_Nub-bd_dom"/>
</dbReference>
<dbReference type="Pfam" id="PF01656">
    <property type="entry name" value="CbiA"/>
    <property type="match status" value="1"/>
</dbReference>
<dbReference type="Gene3D" id="3.40.50.300">
    <property type="entry name" value="P-loop containing nucleotide triphosphate hydrolases"/>
    <property type="match status" value="1"/>
</dbReference>
<evidence type="ECO:0000259" key="3">
    <source>
        <dbReference type="Pfam" id="PF01656"/>
    </source>
</evidence>
<dbReference type="InterPro" id="IPR050625">
    <property type="entry name" value="ParA/MinD_ATPase"/>
</dbReference>
<sequence>MASYDIDQAAGLRKMLERPVPRLFTFFSVLGEEDKSAMLINLAASLSQANHNVLVVDGGVASSGLLTRIGLRHDVATLQEVARKERSLHEAMRLLPEGFSMARIARRAVPSASNPQAGRLAEIFDSLIEQAEITLVNGVMADDQSLPVPTMEMGEIVIQVSTTASSIKAAYVLLKSLSDRIGRRPFSLIVNDATEAEAQTVYANMAPAASRYLAAQLNFLGSIPADDHIRRACGQGRAVMDVFPFAGAALAFHRLAKRFSAADAARSTYGMATDGASLGV</sequence>
<keyword evidence="1" id="KW-0547">Nucleotide-binding</keyword>
<accession>A0A7V8JVZ7</accession>
<dbReference type="Proteomes" id="UP000462435">
    <property type="component" value="Unassembled WGS sequence"/>
</dbReference>
<dbReference type="GO" id="GO:0009898">
    <property type="term" value="C:cytoplasmic side of plasma membrane"/>
    <property type="evidence" value="ECO:0007669"/>
    <property type="project" value="TreeGrafter"/>
</dbReference>
<dbReference type="InterPro" id="IPR027417">
    <property type="entry name" value="P-loop_NTPase"/>
</dbReference>
<dbReference type="EMBL" id="WNDX01000010">
    <property type="protein sequence ID" value="KAF1047594.1"/>
    <property type="molecule type" value="Genomic_DNA"/>
</dbReference>
<proteinExistence type="predicted"/>
<dbReference type="GO" id="GO:0005524">
    <property type="term" value="F:ATP binding"/>
    <property type="evidence" value="ECO:0007669"/>
    <property type="project" value="UniProtKB-KW"/>
</dbReference>
<dbReference type="PANTHER" id="PTHR43384">
    <property type="entry name" value="SEPTUM SITE-DETERMINING PROTEIN MIND HOMOLOG, CHLOROPLASTIC-RELATED"/>
    <property type="match status" value="1"/>
</dbReference>
<dbReference type="GO" id="GO:0016887">
    <property type="term" value="F:ATP hydrolysis activity"/>
    <property type="evidence" value="ECO:0007669"/>
    <property type="project" value="TreeGrafter"/>
</dbReference>
<reference evidence="5" key="1">
    <citation type="journal article" date="2020" name="MBio">
        <title>Horizontal gene transfer to a defensive symbiont with a reduced genome amongst a multipartite beetle microbiome.</title>
        <authorList>
            <person name="Waterworth S.C."/>
            <person name="Florez L.V."/>
            <person name="Rees E.R."/>
            <person name="Hertweck C."/>
            <person name="Kaltenpoth M."/>
            <person name="Kwan J.C."/>
        </authorList>
    </citation>
    <scope>NUCLEOTIDE SEQUENCE [LARGE SCALE GENOMIC DNA]</scope>
</reference>
<evidence type="ECO:0000313" key="5">
    <source>
        <dbReference type="Proteomes" id="UP000462435"/>
    </source>
</evidence>
<comment type="caution">
    <text evidence="4">The sequence shown here is derived from an EMBL/GenBank/DDBJ whole genome shotgun (WGS) entry which is preliminary data.</text>
</comment>
<evidence type="ECO:0000256" key="1">
    <source>
        <dbReference type="ARBA" id="ARBA00022741"/>
    </source>
</evidence>
<dbReference type="SUPFAM" id="SSF52540">
    <property type="entry name" value="P-loop containing nucleoside triphosphate hydrolases"/>
    <property type="match status" value="1"/>
</dbReference>
<dbReference type="PANTHER" id="PTHR43384:SF6">
    <property type="entry name" value="SEPTUM SITE-DETERMINING PROTEIN MIND HOMOLOG, CHLOROPLASTIC"/>
    <property type="match status" value="1"/>
</dbReference>
<dbReference type="AlphaFoldDB" id="A0A7V8JVZ7"/>
<dbReference type="GO" id="GO:0005829">
    <property type="term" value="C:cytosol"/>
    <property type="evidence" value="ECO:0007669"/>
    <property type="project" value="TreeGrafter"/>
</dbReference>